<dbReference type="InterPro" id="IPR000086">
    <property type="entry name" value="NUDIX_hydrolase_dom"/>
</dbReference>
<evidence type="ECO:0000256" key="2">
    <source>
        <dbReference type="ARBA" id="ARBA00001947"/>
    </source>
</evidence>
<dbReference type="EMBL" id="CP041765">
    <property type="protein sequence ID" value="QDQ98167.1"/>
    <property type="molecule type" value="Genomic_DNA"/>
</dbReference>
<dbReference type="OrthoDB" id="9791656at2"/>
<sequence>MTRFALHEPPLLSRDPADPLARIDRTDAAALDAAWPAARVLKVGGRGKVRTDGAHVLLDPAVDVAAKRPDAAVLVGSDAGRQVWAVADPGLGSAPVPGEFDVDVSLGDLRTHGTVFGAAENRWLVTALALLNWHRGAGFCARDGAATAPGNAGWVRVCGTCGREEYPRTDPAIICLVHDDADKVLLARQPSWPQRRFSVLAGFVEAGESLEACVAREIGEEVGVPVRDVRYLGSQPWPFPRSIMLGFSAMADPEAPLRFHDGEIAEARWFTRGEVRDALALGDWAADADAPLLLPGSISIARGMIESWVDPR</sequence>
<dbReference type="PANTHER" id="PTHR42904">
    <property type="entry name" value="NUDIX HYDROLASE, NUDC SUBFAMILY"/>
    <property type="match status" value="1"/>
</dbReference>
<keyword evidence="13" id="KW-1185">Reference proteome</keyword>
<dbReference type="GO" id="GO:0019677">
    <property type="term" value="P:NAD+ catabolic process"/>
    <property type="evidence" value="ECO:0007669"/>
    <property type="project" value="TreeGrafter"/>
</dbReference>
<keyword evidence="6 12" id="KW-0378">Hydrolase</keyword>
<evidence type="ECO:0000256" key="6">
    <source>
        <dbReference type="ARBA" id="ARBA00022801"/>
    </source>
</evidence>
<dbReference type="PROSITE" id="PS00893">
    <property type="entry name" value="NUDIX_BOX"/>
    <property type="match status" value="1"/>
</dbReference>
<evidence type="ECO:0000313" key="12">
    <source>
        <dbReference type="EMBL" id="QDQ98167.1"/>
    </source>
</evidence>
<feature type="domain" description="Nudix hydrolase" evidence="11">
    <location>
        <begin position="167"/>
        <end position="292"/>
    </location>
</feature>
<dbReference type="EC" id="3.6.1.22" evidence="4"/>
<gene>
    <name evidence="12" type="primary">nudC</name>
    <name evidence="12" type="ORF">FO059_13680</name>
</gene>
<dbReference type="Gene3D" id="3.90.79.10">
    <property type="entry name" value="Nucleoside Triphosphate Pyrophosphohydrolase"/>
    <property type="match status" value="1"/>
</dbReference>
<dbReference type="Gene3D" id="3.90.79.20">
    <property type="match status" value="1"/>
</dbReference>
<evidence type="ECO:0000256" key="5">
    <source>
        <dbReference type="ARBA" id="ARBA00022723"/>
    </source>
</evidence>
<keyword evidence="9" id="KW-0464">Manganese</keyword>
<reference evidence="12 13" key="2">
    <citation type="submission" date="2019-07" db="EMBL/GenBank/DDBJ databases">
        <authorList>
            <person name="Huang Y."/>
        </authorList>
    </citation>
    <scope>NUCLEOTIDE SEQUENCE [LARGE SCALE GENOMIC DNA]</scope>
    <source>
        <strain evidence="12 13">HY188</strain>
    </source>
</reference>
<evidence type="ECO:0000256" key="7">
    <source>
        <dbReference type="ARBA" id="ARBA00022842"/>
    </source>
</evidence>
<evidence type="ECO:0000256" key="3">
    <source>
        <dbReference type="ARBA" id="ARBA00009595"/>
    </source>
</evidence>
<accession>A0A516X525</accession>
<organism evidence="12 13">
    <name type="scientific">Tomitella fengzijianii</name>
    <dbReference type="NCBI Taxonomy" id="2597660"/>
    <lineage>
        <taxon>Bacteria</taxon>
        <taxon>Bacillati</taxon>
        <taxon>Actinomycetota</taxon>
        <taxon>Actinomycetes</taxon>
        <taxon>Mycobacteriales</taxon>
        <taxon>Tomitella</taxon>
    </lineage>
</organism>
<dbReference type="PROSITE" id="PS51462">
    <property type="entry name" value="NUDIX"/>
    <property type="match status" value="1"/>
</dbReference>
<keyword evidence="5" id="KW-0479">Metal-binding</keyword>
<dbReference type="KEGG" id="toy:FO059_13680"/>
<dbReference type="NCBIfam" id="NF001299">
    <property type="entry name" value="PRK00241.1"/>
    <property type="match status" value="1"/>
</dbReference>
<keyword evidence="8" id="KW-0520">NAD</keyword>
<dbReference type="AlphaFoldDB" id="A0A516X525"/>
<proteinExistence type="inferred from homology"/>
<comment type="cofactor">
    <cofactor evidence="1">
        <name>Mg(2+)</name>
        <dbReference type="ChEBI" id="CHEBI:18420"/>
    </cofactor>
</comment>
<keyword evidence="7" id="KW-0460">Magnesium</keyword>
<evidence type="ECO:0000256" key="8">
    <source>
        <dbReference type="ARBA" id="ARBA00023027"/>
    </source>
</evidence>
<comment type="similarity">
    <text evidence="3">Belongs to the Nudix hydrolase family. NudC subfamily.</text>
</comment>
<dbReference type="GO" id="GO:0046872">
    <property type="term" value="F:metal ion binding"/>
    <property type="evidence" value="ECO:0007669"/>
    <property type="project" value="UniProtKB-KW"/>
</dbReference>
<name>A0A516X525_9ACTN</name>
<dbReference type="FunFam" id="3.90.79.10:FF:000048">
    <property type="entry name" value="NADH pyrophosphatase"/>
    <property type="match status" value="1"/>
</dbReference>
<dbReference type="InterPro" id="IPR050241">
    <property type="entry name" value="NAD-cap_RNA_hydrolase_NudC"/>
</dbReference>
<dbReference type="Pfam" id="PF00293">
    <property type="entry name" value="NUDIX"/>
    <property type="match status" value="1"/>
</dbReference>
<dbReference type="RefSeq" id="WP_143909574.1">
    <property type="nucleotide sequence ID" value="NZ_CP041765.1"/>
</dbReference>
<evidence type="ECO:0000256" key="4">
    <source>
        <dbReference type="ARBA" id="ARBA00012381"/>
    </source>
</evidence>
<dbReference type="GO" id="GO:0006742">
    <property type="term" value="P:NADP+ catabolic process"/>
    <property type="evidence" value="ECO:0007669"/>
    <property type="project" value="TreeGrafter"/>
</dbReference>
<evidence type="ECO:0000313" key="13">
    <source>
        <dbReference type="Proteomes" id="UP000317344"/>
    </source>
</evidence>
<dbReference type="InterPro" id="IPR020084">
    <property type="entry name" value="NUDIX_hydrolase_CS"/>
</dbReference>
<evidence type="ECO:0000259" key="11">
    <source>
        <dbReference type="PROSITE" id="PS51462"/>
    </source>
</evidence>
<dbReference type="GO" id="GO:0035529">
    <property type="term" value="F:NADH pyrophosphatase activity"/>
    <property type="evidence" value="ECO:0007669"/>
    <property type="project" value="TreeGrafter"/>
</dbReference>
<dbReference type="Pfam" id="PF09297">
    <property type="entry name" value="Zn_ribbon_NUD"/>
    <property type="match status" value="1"/>
</dbReference>
<dbReference type="PANTHER" id="PTHR42904:SF6">
    <property type="entry name" value="NAD-CAPPED RNA HYDROLASE NUDT12"/>
    <property type="match status" value="1"/>
</dbReference>
<dbReference type="InterPro" id="IPR015797">
    <property type="entry name" value="NUDIX_hydrolase-like_dom_sf"/>
</dbReference>
<dbReference type="CDD" id="cd03429">
    <property type="entry name" value="NUDIX_NADH_pyrophosphatase_Nudt13"/>
    <property type="match status" value="1"/>
</dbReference>
<evidence type="ECO:0000256" key="1">
    <source>
        <dbReference type="ARBA" id="ARBA00001946"/>
    </source>
</evidence>
<dbReference type="GO" id="GO:0005829">
    <property type="term" value="C:cytosol"/>
    <property type="evidence" value="ECO:0007669"/>
    <property type="project" value="TreeGrafter"/>
</dbReference>
<protein>
    <recommendedName>
        <fullName evidence="4">NAD(+) diphosphatase</fullName>
        <ecNumber evidence="4">3.6.1.22</ecNumber>
    </recommendedName>
</protein>
<comment type="catalytic activity">
    <reaction evidence="10">
        <text>a 5'-end NAD(+)-phospho-ribonucleoside in mRNA + H2O = a 5'-end phospho-adenosine-phospho-ribonucleoside in mRNA + beta-nicotinamide D-ribonucleotide + 2 H(+)</text>
        <dbReference type="Rhea" id="RHEA:60876"/>
        <dbReference type="Rhea" id="RHEA-COMP:15698"/>
        <dbReference type="Rhea" id="RHEA-COMP:15719"/>
        <dbReference type="ChEBI" id="CHEBI:14649"/>
        <dbReference type="ChEBI" id="CHEBI:15377"/>
        <dbReference type="ChEBI" id="CHEBI:15378"/>
        <dbReference type="ChEBI" id="CHEBI:144029"/>
        <dbReference type="ChEBI" id="CHEBI:144051"/>
    </reaction>
    <physiologicalReaction direction="left-to-right" evidence="10">
        <dbReference type="Rhea" id="RHEA:60877"/>
    </physiologicalReaction>
</comment>
<dbReference type="SUPFAM" id="SSF55811">
    <property type="entry name" value="Nudix"/>
    <property type="match status" value="1"/>
</dbReference>
<evidence type="ECO:0000256" key="9">
    <source>
        <dbReference type="ARBA" id="ARBA00023211"/>
    </source>
</evidence>
<reference evidence="12 13" key="1">
    <citation type="submission" date="2019-07" db="EMBL/GenBank/DDBJ databases">
        <title>Tomitella cavernea sp. nov., an actinomycete isolated from soil.</title>
        <authorList>
            <person name="Cheng J."/>
        </authorList>
    </citation>
    <scope>NUCLEOTIDE SEQUENCE [LARGE SCALE GENOMIC DNA]</scope>
    <source>
        <strain evidence="12 13">HY188</strain>
    </source>
</reference>
<dbReference type="InterPro" id="IPR049734">
    <property type="entry name" value="NudC-like_C"/>
</dbReference>
<evidence type="ECO:0000256" key="10">
    <source>
        <dbReference type="ARBA" id="ARBA00023679"/>
    </source>
</evidence>
<dbReference type="InterPro" id="IPR015376">
    <property type="entry name" value="Znr_NADH_PPase"/>
</dbReference>
<dbReference type="GO" id="GO:0110153">
    <property type="term" value="F:RNA NAD-cap (NMN-forming) hydrolase activity"/>
    <property type="evidence" value="ECO:0007669"/>
    <property type="project" value="RHEA"/>
</dbReference>
<dbReference type="Proteomes" id="UP000317344">
    <property type="component" value="Chromosome"/>
</dbReference>
<comment type="cofactor">
    <cofactor evidence="2">
        <name>Zn(2+)</name>
        <dbReference type="ChEBI" id="CHEBI:29105"/>
    </cofactor>
</comment>